<dbReference type="RefSeq" id="WP_102657307.1">
    <property type="nucleotide sequence ID" value="NZ_BAAAGZ010000012.1"/>
</dbReference>
<evidence type="ECO:0000313" key="1">
    <source>
        <dbReference type="EMBL" id="GIJ16550.1"/>
    </source>
</evidence>
<protein>
    <recommendedName>
        <fullName evidence="3">DUF4177 domain-containing protein</fullName>
    </recommendedName>
</protein>
<proteinExistence type="predicted"/>
<dbReference type="Proteomes" id="UP000647860">
    <property type="component" value="Unassembled WGS sequence"/>
</dbReference>
<accession>A0ABQ4IFH3</accession>
<dbReference type="EMBL" id="BOPA01000021">
    <property type="protein sequence ID" value="GIJ16550.1"/>
    <property type="molecule type" value="Genomic_DNA"/>
</dbReference>
<reference evidence="1 2" key="1">
    <citation type="submission" date="2021-01" db="EMBL/GenBank/DDBJ databases">
        <title>Whole genome shotgun sequence of Verrucosispora gifhornensis NBRC 16317.</title>
        <authorList>
            <person name="Komaki H."/>
            <person name="Tamura T."/>
        </authorList>
    </citation>
    <scope>NUCLEOTIDE SEQUENCE [LARGE SCALE GENOMIC DNA]</scope>
    <source>
        <strain evidence="1 2">NBRC 16317</strain>
    </source>
</reference>
<evidence type="ECO:0008006" key="3">
    <source>
        <dbReference type="Google" id="ProtNLM"/>
    </source>
</evidence>
<keyword evidence="2" id="KW-1185">Reference proteome</keyword>
<sequence>MSQYAYAQLFTYSKDGFRTAAFIGPDGRQEEWTAESYDTVHLNKAADDGWRVISVQANESDNSTYLLEKQVRSRPGF</sequence>
<organism evidence="1 2">
    <name type="scientific">Micromonospora gifhornensis</name>
    <dbReference type="NCBI Taxonomy" id="84594"/>
    <lineage>
        <taxon>Bacteria</taxon>
        <taxon>Bacillati</taxon>
        <taxon>Actinomycetota</taxon>
        <taxon>Actinomycetes</taxon>
        <taxon>Micromonosporales</taxon>
        <taxon>Micromonosporaceae</taxon>
        <taxon>Micromonospora</taxon>
    </lineage>
</organism>
<name>A0ABQ4IFH3_9ACTN</name>
<comment type="caution">
    <text evidence="1">The sequence shown here is derived from an EMBL/GenBank/DDBJ whole genome shotgun (WGS) entry which is preliminary data.</text>
</comment>
<gene>
    <name evidence="1" type="ORF">Vgi01_32340</name>
</gene>
<evidence type="ECO:0000313" key="2">
    <source>
        <dbReference type="Proteomes" id="UP000647860"/>
    </source>
</evidence>